<proteinExistence type="predicted"/>
<evidence type="ECO:0000256" key="1">
    <source>
        <dbReference type="SAM" id="MobiDB-lite"/>
    </source>
</evidence>
<evidence type="ECO:0008006" key="4">
    <source>
        <dbReference type="Google" id="ProtNLM"/>
    </source>
</evidence>
<keyword evidence="3" id="KW-1185">Reference proteome</keyword>
<dbReference type="Gene3D" id="3.40.50.1820">
    <property type="entry name" value="alpha/beta hydrolase"/>
    <property type="match status" value="1"/>
</dbReference>
<feature type="region of interest" description="Disordered" evidence="1">
    <location>
        <begin position="66"/>
        <end position="87"/>
    </location>
</feature>
<reference evidence="2 3" key="1">
    <citation type="submission" date="2024-01" db="EMBL/GenBank/DDBJ databases">
        <title>Draft genome sequences of nine bacterial species from freshwater ponds near Washington, DC.</title>
        <authorList>
            <person name="Pavloudi C."/>
            <person name="Oliver L."/>
            <person name="Slattery K."/>
            <person name="Lissner G."/>
            <person name="Saw J.H."/>
        </authorList>
    </citation>
    <scope>NUCLEOTIDE SEQUENCE [LARGE SCALE GENOMIC DNA]</scope>
    <source>
        <strain evidence="3">TB1-E2</strain>
    </source>
</reference>
<protein>
    <recommendedName>
        <fullName evidence="4">PGAP1-like protein</fullName>
    </recommendedName>
</protein>
<feature type="compositionally biased region" description="Basic and acidic residues" evidence="1">
    <location>
        <begin position="593"/>
        <end position="613"/>
    </location>
</feature>
<accession>A0ABZ2GLF6</accession>
<organism evidence="2 3">
    <name type="scientific">Janthinobacterium aestuarii</name>
    <dbReference type="NCBI Taxonomy" id="2985511"/>
    <lineage>
        <taxon>Bacteria</taxon>
        <taxon>Pseudomonadati</taxon>
        <taxon>Pseudomonadota</taxon>
        <taxon>Betaproteobacteria</taxon>
        <taxon>Burkholderiales</taxon>
        <taxon>Oxalobacteraceae</taxon>
        <taxon>Janthinobacterium</taxon>
    </lineage>
</organism>
<evidence type="ECO:0000313" key="2">
    <source>
        <dbReference type="EMBL" id="WWO44879.1"/>
    </source>
</evidence>
<dbReference type="RefSeq" id="WP_338679148.1">
    <property type="nucleotide sequence ID" value="NZ_CP142523.1"/>
</dbReference>
<name>A0ABZ2GLF6_9BURK</name>
<dbReference type="Proteomes" id="UP001373909">
    <property type="component" value="Chromosome"/>
</dbReference>
<dbReference type="EMBL" id="CP142523">
    <property type="protein sequence ID" value="WWO44879.1"/>
    <property type="molecule type" value="Genomic_DNA"/>
</dbReference>
<dbReference type="InterPro" id="IPR029058">
    <property type="entry name" value="AB_hydrolase_fold"/>
</dbReference>
<feature type="compositionally biased region" description="Basic and acidic residues" evidence="1">
    <location>
        <begin position="68"/>
        <end position="87"/>
    </location>
</feature>
<gene>
    <name evidence="2" type="ORF">OPV09_19425</name>
</gene>
<evidence type="ECO:0000313" key="3">
    <source>
        <dbReference type="Proteomes" id="UP001373909"/>
    </source>
</evidence>
<feature type="region of interest" description="Disordered" evidence="1">
    <location>
        <begin position="578"/>
        <end position="618"/>
    </location>
</feature>
<sequence>MSDDDDLNEHGNHQGEFRQSVGGWAEYTVHMTEIEDTIRHDVTIPPRKIIPIIFLPGVMGSNLRMTKQRQDDLKRQDNRSWRPDDMVDKSGNLAVATGSGLGGWFRGASPRDRQLVFDPNETEVEYYQYSIENERFFPGGDVTKGSDARHNNVPDDFPGVPPLISVSPKKNAQVDAIQKPGVAGKFIPREIRETPAHIARWRGWSEVLFAGAYGEMLKKTEFFMNNIIKKGEILPHWKIDPSDQVTGRYSFGQQAYPPIAKLLIQNPKEFGGSSGAPINTSDMLKISPCWYPVHALGYNFLQSNAITAIIIAKRIRGIVIGYQKCGFKCSEVILVTHSMGGLLARALMHPRYGNMLNDKSVKILGIYHNVMPTLGAASAYKRMRFGFKEKGGPINTLEAQILGIDGEHTTAILANAPAPLEMLPSMAYGQEWIKVVDATDKLLWSWPRGKDSAVESIYLQPANAWWRMINPSWVNPANIPPKKGGGINNVMRRLKDASELLKEIEQIFHPNTYASYCASKEFLSYGEITFKVTEGLEIKNSSDPEKIIPSPNKWQLLTDDAKGNLTVQAGTRVLKIKLQPPNSTGDETVPSDRSAKHIPGEKFSHGAKSENGYEHQNSYSHPHVLASMLYSIVQIAKKAEWK</sequence>